<protein>
    <submittedName>
        <fullName evidence="2">Uncharacterized protein</fullName>
    </submittedName>
</protein>
<gene>
    <name evidence="2" type="ORF">B0T24DRAFT_424223</name>
</gene>
<evidence type="ECO:0000313" key="3">
    <source>
        <dbReference type="Proteomes" id="UP001287356"/>
    </source>
</evidence>
<organism evidence="2 3">
    <name type="scientific">Lasiosphaeria ovina</name>
    <dbReference type="NCBI Taxonomy" id="92902"/>
    <lineage>
        <taxon>Eukaryota</taxon>
        <taxon>Fungi</taxon>
        <taxon>Dikarya</taxon>
        <taxon>Ascomycota</taxon>
        <taxon>Pezizomycotina</taxon>
        <taxon>Sordariomycetes</taxon>
        <taxon>Sordariomycetidae</taxon>
        <taxon>Sordariales</taxon>
        <taxon>Lasiosphaeriaceae</taxon>
        <taxon>Lasiosphaeria</taxon>
    </lineage>
</organism>
<sequence length="142" mass="16189">MARIFPFSLIATTALFTSVLCHEHPAIRYVFLYDVDDFRPFHPVAVMLLNPQGWRYSPYSPIEDPSRRGAATPGDRGTACHNFLTCLSATIFLLSIQYMCVTASGRSRPLTYVLREVWACPWSSRQRDVTILRRLVAFAIFV</sequence>
<proteinExistence type="predicted"/>
<reference evidence="2" key="2">
    <citation type="submission" date="2023-06" db="EMBL/GenBank/DDBJ databases">
        <authorList>
            <consortium name="Lawrence Berkeley National Laboratory"/>
            <person name="Haridas S."/>
            <person name="Hensen N."/>
            <person name="Bonometti L."/>
            <person name="Westerberg I."/>
            <person name="Brannstrom I.O."/>
            <person name="Guillou S."/>
            <person name="Cros-Aarteil S."/>
            <person name="Calhoun S."/>
            <person name="Kuo A."/>
            <person name="Mondo S."/>
            <person name="Pangilinan J."/>
            <person name="Riley R."/>
            <person name="Labutti K."/>
            <person name="Andreopoulos B."/>
            <person name="Lipzen A."/>
            <person name="Chen C."/>
            <person name="Yanf M."/>
            <person name="Daum C."/>
            <person name="Ng V."/>
            <person name="Clum A."/>
            <person name="Steindorff A."/>
            <person name="Ohm R."/>
            <person name="Martin F."/>
            <person name="Silar P."/>
            <person name="Natvig D."/>
            <person name="Lalanne C."/>
            <person name="Gautier V."/>
            <person name="Ament-Velasquez S.L."/>
            <person name="Kruys A."/>
            <person name="Hutchinson M.I."/>
            <person name="Powell A.J."/>
            <person name="Barry K."/>
            <person name="Miller A.N."/>
            <person name="Grigoriev I.V."/>
            <person name="Debuchy R."/>
            <person name="Gladieux P."/>
            <person name="Thoren M.H."/>
            <person name="Johannesson H."/>
        </authorList>
    </citation>
    <scope>NUCLEOTIDE SEQUENCE</scope>
    <source>
        <strain evidence="2">CBS 958.72</strain>
    </source>
</reference>
<reference evidence="2" key="1">
    <citation type="journal article" date="2023" name="Mol. Phylogenet. Evol.">
        <title>Genome-scale phylogeny and comparative genomics of the fungal order Sordariales.</title>
        <authorList>
            <person name="Hensen N."/>
            <person name="Bonometti L."/>
            <person name="Westerberg I."/>
            <person name="Brannstrom I.O."/>
            <person name="Guillou S."/>
            <person name="Cros-Aarteil S."/>
            <person name="Calhoun S."/>
            <person name="Haridas S."/>
            <person name="Kuo A."/>
            <person name="Mondo S."/>
            <person name="Pangilinan J."/>
            <person name="Riley R."/>
            <person name="LaButti K."/>
            <person name="Andreopoulos B."/>
            <person name="Lipzen A."/>
            <person name="Chen C."/>
            <person name="Yan M."/>
            <person name="Daum C."/>
            <person name="Ng V."/>
            <person name="Clum A."/>
            <person name="Steindorff A."/>
            <person name="Ohm R.A."/>
            <person name="Martin F."/>
            <person name="Silar P."/>
            <person name="Natvig D.O."/>
            <person name="Lalanne C."/>
            <person name="Gautier V."/>
            <person name="Ament-Velasquez S.L."/>
            <person name="Kruys A."/>
            <person name="Hutchinson M.I."/>
            <person name="Powell A.J."/>
            <person name="Barry K."/>
            <person name="Miller A.N."/>
            <person name="Grigoriev I.V."/>
            <person name="Debuchy R."/>
            <person name="Gladieux P."/>
            <person name="Hiltunen Thoren M."/>
            <person name="Johannesson H."/>
        </authorList>
    </citation>
    <scope>NUCLEOTIDE SEQUENCE</scope>
    <source>
        <strain evidence="2">CBS 958.72</strain>
    </source>
</reference>
<dbReference type="Proteomes" id="UP001287356">
    <property type="component" value="Unassembled WGS sequence"/>
</dbReference>
<feature type="chain" id="PRO_5042157923" evidence="1">
    <location>
        <begin position="22"/>
        <end position="142"/>
    </location>
</feature>
<evidence type="ECO:0000256" key="1">
    <source>
        <dbReference type="SAM" id="SignalP"/>
    </source>
</evidence>
<dbReference type="AlphaFoldDB" id="A0AAE0MZG7"/>
<name>A0AAE0MZG7_9PEZI</name>
<keyword evidence="1" id="KW-0732">Signal</keyword>
<keyword evidence="3" id="KW-1185">Reference proteome</keyword>
<accession>A0AAE0MZG7</accession>
<dbReference type="EMBL" id="JAULSN010000009">
    <property type="protein sequence ID" value="KAK3365127.1"/>
    <property type="molecule type" value="Genomic_DNA"/>
</dbReference>
<evidence type="ECO:0000313" key="2">
    <source>
        <dbReference type="EMBL" id="KAK3365127.1"/>
    </source>
</evidence>
<comment type="caution">
    <text evidence="2">The sequence shown here is derived from an EMBL/GenBank/DDBJ whole genome shotgun (WGS) entry which is preliminary data.</text>
</comment>
<feature type="signal peptide" evidence="1">
    <location>
        <begin position="1"/>
        <end position="21"/>
    </location>
</feature>